<sequence length="25" mass="2804">MEFDLLPSQGPRSIMKSSRTSHNGQ</sequence>
<name>A0A0E9TH29_ANGAN</name>
<protein>
    <submittedName>
        <fullName evidence="2">Uncharacterized protein</fullName>
    </submittedName>
</protein>
<dbReference type="EMBL" id="GBXM01055691">
    <property type="protein sequence ID" value="JAH52886.1"/>
    <property type="molecule type" value="Transcribed_RNA"/>
</dbReference>
<reference evidence="2" key="1">
    <citation type="submission" date="2014-11" db="EMBL/GenBank/DDBJ databases">
        <authorList>
            <person name="Amaro Gonzalez C."/>
        </authorList>
    </citation>
    <scope>NUCLEOTIDE SEQUENCE</scope>
</reference>
<organism evidence="2">
    <name type="scientific">Anguilla anguilla</name>
    <name type="common">European freshwater eel</name>
    <name type="synonym">Muraena anguilla</name>
    <dbReference type="NCBI Taxonomy" id="7936"/>
    <lineage>
        <taxon>Eukaryota</taxon>
        <taxon>Metazoa</taxon>
        <taxon>Chordata</taxon>
        <taxon>Craniata</taxon>
        <taxon>Vertebrata</taxon>
        <taxon>Euteleostomi</taxon>
        <taxon>Actinopterygii</taxon>
        <taxon>Neopterygii</taxon>
        <taxon>Teleostei</taxon>
        <taxon>Anguilliformes</taxon>
        <taxon>Anguillidae</taxon>
        <taxon>Anguilla</taxon>
    </lineage>
</organism>
<proteinExistence type="predicted"/>
<evidence type="ECO:0000313" key="2">
    <source>
        <dbReference type="EMBL" id="JAH52886.1"/>
    </source>
</evidence>
<accession>A0A0E9TH29</accession>
<reference evidence="2" key="2">
    <citation type="journal article" date="2015" name="Fish Shellfish Immunol.">
        <title>Early steps in the European eel (Anguilla anguilla)-Vibrio vulnificus interaction in the gills: Role of the RtxA13 toxin.</title>
        <authorList>
            <person name="Callol A."/>
            <person name="Pajuelo D."/>
            <person name="Ebbesson L."/>
            <person name="Teles M."/>
            <person name="MacKenzie S."/>
            <person name="Amaro C."/>
        </authorList>
    </citation>
    <scope>NUCLEOTIDE SEQUENCE</scope>
</reference>
<feature type="compositionally biased region" description="Polar residues" evidence="1">
    <location>
        <begin position="15"/>
        <end position="25"/>
    </location>
</feature>
<evidence type="ECO:0000256" key="1">
    <source>
        <dbReference type="SAM" id="MobiDB-lite"/>
    </source>
</evidence>
<feature type="region of interest" description="Disordered" evidence="1">
    <location>
        <begin position="1"/>
        <end position="25"/>
    </location>
</feature>
<dbReference type="AlphaFoldDB" id="A0A0E9TH29"/>